<dbReference type="EMBL" id="VMNH01000023">
    <property type="protein sequence ID" value="TVO70975.1"/>
    <property type="molecule type" value="Genomic_DNA"/>
</dbReference>
<dbReference type="AlphaFoldDB" id="A0A557S0L7"/>
<keyword evidence="1" id="KW-0812">Transmembrane</keyword>
<gene>
    <name evidence="2" type="ORF">FHP88_16125</name>
</gene>
<evidence type="ECO:0008006" key="4">
    <source>
        <dbReference type="Google" id="ProtNLM"/>
    </source>
</evidence>
<evidence type="ECO:0000256" key="1">
    <source>
        <dbReference type="SAM" id="Phobius"/>
    </source>
</evidence>
<accession>A0A557S0L7</accession>
<keyword evidence="3" id="KW-1185">Reference proteome</keyword>
<protein>
    <recommendedName>
        <fullName evidence="4">DUF3619 family protein</fullName>
    </recommendedName>
</protein>
<proteinExistence type="predicted"/>
<organism evidence="2 3">
    <name type="scientific">Sedimenticola selenatireducens</name>
    <dbReference type="NCBI Taxonomy" id="191960"/>
    <lineage>
        <taxon>Bacteria</taxon>
        <taxon>Pseudomonadati</taxon>
        <taxon>Pseudomonadota</taxon>
        <taxon>Gammaproteobacteria</taxon>
        <taxon>Chromatiales</taxon>
        <taxon>Sedimenticolaceae</taxon>
        <taxon>Sedimenticola</taxon>
    </lineage>
</organism>
<dbReference type="RefSeq" id="WP_144360112.1">
    <property type="nucleotide sequence ID" value="NZ_VMNH01000023.1"/>
</dbReference>
<dbReference type="Proteomes" id="UP000316649">
    <property type="component" value="Unassembled WGS sequence"/>
</dbReference>
<evidence type="ECO:0000313" key="3">
    <source>
        <dbReference type="Proteomes" id="UP000316649"/>
    </source>
</evidence>
<reference evidence="2 3" key="1">
    <citation type="submission" date="2019-07" db="EMBL/GenBank/DDBJ databases">
        <title>The pathways for chlorine oxyanion respiration interact through the shared metabolite chlorate.</title>
        <authorList>
            <person name="Barnum T.P."/>
            <person name="Cheng Y."/>
            <person name="Hill K.A."/>
            <person name="Lucas L.N."/>
            <person name="Carlson H.K."/>
            <person name="Coates J.D."/>
        </authorList>
    </citation>
    <scope>NUCLEOTIDE SEQUENCE [LARGE SCALE GENOMIC DNA]</scope>
    <source>
        <strain evidence="2 3">BK-1</strain>
    </source>
</reference>
<sequence>MNTNETQNNGTDSLEQRASKVLDQGVDDLDELTCIQLSAARKRALAQPVRSWNWGIPAGLATAVSAILVIALWFGAPSDSLPNTPLDDLELLTTTESLDLLEEFEFYQWLDAEDVVAG</sequence>
<feature type="transmembrane region" description="Helical" evidence="1">
    <location>
        <begin position="51"/>
        <end position="76"/>
    </location>
</feature>
<name>A0A557S0L7_9GAMM</name>
<keyword evidence="1" id="KW-0472">Membrane</keyword>
<comment type="caution">
    <text evidence="2">The sequence shown here is derived from an EMBL/GenBank/DDBJ whole genome shotgun (WGS) entry which is preliminary data.</text>
</comment>
<evidence type="ECO:0000313" key="2">
    <source>
        <dbReference type="EMBL" id="TVO70975.1"/>
    </source>
</evidence>
<keyword evidence="1" id="KW-1133">Transmembrane helix</keyword>